<feature type="domain" description="Glycosyltransferase subfamily 4-like N-terminal" evidence="3">
    <location>
        <begin position="14"/>
        <end position="154"/>
    </location>
</feature>
<evidence type="ECO:0000256" key="1">
    <source>
        <dbReference type="ARBA" id="ARBA00022676"/>
    </source>
</evidence>
<sequence>MSHIAMPVRTVADWGGVHEWTVDAVRALRTHGHGVTMVGAGDLLEERARAAGADFVVVDWADLEAAASILADAVPQADLIYAHGPQARMIAVDASGVLDIPVHVMCHGAYHDYMYEWAGRVESVSAASPSLMYFVQQVGKVEPWKCQLVANGVDDLVFDLPVIDIDAKLEGGVGRVVTAARLAKDKIRQIDVVRDVLVGCVAQYPDVEWVVDVYGDGPERQFFENSYRMMSDELKNGRATFHGWIPPSDIPRVLNGAAVAVMAGMGGVRSVASGTVTVAAGARDVLGVQVGRNLRAGIFSNFGDHGCPRFEPTPIGRDLQDILRPGRYAEVVELGRSILRRTNSQSVVDGQMLGALQLIQ</sequence>
<dbReference type="AlphaFoldDB" id="A0A176Q988"/>
<reference evidence="4 5" key="1">
    <citation type="submission" date="2016-01" db="EMBL/GenBank/DDBJ databases">
        <title>Janibacter melonis strain CD11_4 genome sequencing and assembly.</title>
        <authorList>
            <person name="Nair G.R."/>
            <person name="Kaur G."/>
            <person name="Chander A.M."/>
            <person name="Mayilraj S."/>
        </authorList>
    </citation>
    <scope>NUCLEOTIDE SEQUENCE [LARGE SCALE GENOMIC DNA]</scope>
    <source>
        <strain evidence="4 5">CD11-4</strain>
    </source>
</reference>
<evidence type="ECO:0000259" key="3">
    <source>
        <dbReference type="Pfam" id="PF13439"/>
    </source>
</evidence>
<protein>
    <recommendedName>
        <fullName evidence="3">Glycosyltransferase subfamily 4-like N-terminal domain-containing protein</fullName>
    </recommendedName>
</protein>
<dbReference type="Proteomes" id="UP000076976">
    <property type="component" value="Unassembled WGS sequence"/>
</dbReference>
<dbReference type="InterPro" id="IPR028098">
    <property type="entry name" value="Glyco_trans_4-like_N"/>
</dbReference>
<dbReference type="Pfam" id="PF13439">
    <property type="entry name" value="Glyco_transf_4"/>
    <property type="match status" value="1"/>
</dbReference>
<organism evidence="4 5">
    <name type="scientific">Janibacter melonis</name>
    <dbReference type="NCBI Taxonomy" id="262209"/>
    <lineage>
        <taxon>Bacteria</taxon>
        <taxon>Bacillati</taxon>
        <taxon>Actinomycetota</taxon>
        <taxon>Actinomycetes</taxon>
        <taxon>Micrococcales</taxon>
        <taxon>Intrasporangiaceae</taxon>
        <taxon>Janibacter</taxon>
    </lineage>
</organism>
<dbReference type="GO" id="GO:0016757">
    <property type="term" value="F:glycosyltransferase activity"/>
    <property type="evidence" value="ECO:0007669"/>
    <property type="project" value="UniProtKB-KW"/>
</dbReference>
<dbReference type="STRING" id="262209.AWH69_15240"/>
<dbReference type="Gene3D" id="3.40.50.2000">
    <property type="entry name" value="Glycogen Phosphorylase B"/>
    <property type="match status" value="2"/>
</dbReference>
<proteinExistence type="predicted"/>
<evidence type="ECO:0000313" key="4">
    <source>
        <dbReference type="EMBL" id="OAB86244.1"/>
    </source>
</evidence>
<dbReference type="SUPFAM" id="SSF53756">
    <property type="entry name" value="UDP-Glycosyltransferase/glycogen phosphorylase"/>
    <property type="match status" value="1"/>
</dbReference>
<gene>
    <name evidence="4" type="ORF">AWH69_15240</name>
</gene>
<keyword evidence="5" id="KW-1185">Reference proteome</keyword>
<keyword evidence="2" id="KW-0808">Transferase</keyword>
<dbReference type="EMBL" id="LQZG01000005">
    <property type="protein sequence ID" value="OAB86244.1"/>
    <property type="molecule type" value="Genomic_DNA"/>
</dbReference>
<keyword evidence="1" id="KW-0328">Glycosyltransferase</keyword>
<comment type="caution">
    <text evidence="4">The sequence shown here is derived from an EMBL/GenBank/DDBJ whole genome shotgun (WGS) entry which is preliminary data.</text>
</comment>
<evidence type="ECO:0000313" key="5">
    <source>
        <dbReference type="Proteomes" id="UP000076976"/>
    </source>
</evidence>
<dbReference type="RefSeq" id="WP_068277955.1">
    <property type="nucleotide sequence ID" value="NZ_LQZG01000005.1"/>
</dbReference>
<name>A0A176Q988_9MICO</name>
<accession>A0A176Q988</accession>
<evidence type="ECO:0000256" key="2">
    <source>
        <dbReference type="ARBA" id="ARBA00022679"/>
    </source>
</evidence>